<accession>A0AAN7V1P7</accession>
<reference evidence="1 2" key="1">
    <citation type="submission" date="2023-10" db="EMBL/GenBank/DDBJ databases">
        <title>Draft genome sequence of Xylaria bambusicola isolate GMP-LS, the root and basal stem rot pathogen of sugarcane in Indonesia.</title>
        <authorList>
            <person name="Selvaraj P."/>
            <person name="Muralishankar V."/>
            <person name="Muruganantham S."/>
            <person name="Sp S."/>
            <person name="Haryani S."/>
            <person name="Lau K.J.X."/>
            <person name="Naqvi N.I."/>
        </authorList>
    </citation>
    <scope>NUCLEOTIDE SEQUENCE [LARGE SCALE GENOMIC DNA]</scope>
    <source>
        <strain evidence="1">GMP-LS</strain>
    </source>
</reference>
<sequence>MFGTRPCTQRIANSVLAPDALPSLILSSHPSHTIVAAIMPPKKTATAARGKKKTSAGAA</sequence>
<dbReference type="EMBL" id="JAWHQM010000277">
    <property type="protein sequence ID" value="KAK5637706.1"/>
    <property type="molecule type" value="Genomic_DNA"/>
</dbReference>
<organism evidence="1 2">
    <name type="scientific">Xylaria bambusicola</name>
    <dbReference type="NCBI Taxonomy" id="326684"/>
    <lineage>
        <taxon>Eukaryota</taxon>
        <taxon>Fungi</taxon>
        <taxon>Dikarya</taxon>
        <taxon>Ascomycota</taxon>
        <taxon>Pezizomycotina</taxon>
        <taxon>Sordariomycetes</taxon>
        <taxon>Xylariomycetidae</taxon>
        <taxon>Xylariales</taxon>
        <taxon>Xylariaceae</taxon>
        <taxon>Xylaria</taxon>
    </lineage>
</organism>
<comment type="caution">
    <text evidence="1">The sequence shown here is derived from an EMBL/GenBank/DDBJ whole genome shotgun (WGS) entry which is preliminary data.</text>
</comment>
<evidence type="ECO:0000313" key="2">
    <source>
        <dbReference type="Proteomes" id="UP001305414"/>
    </source>
</evidence>
<proteinExistence type="predicted"/>
<protein>
    <submittedName>
        <fullName evidence="1">Uncharacterized protein</fullName>
    </submittedName>
</protein>
<gene>
    <name evidence="1" type="ORF">RRF57_013421</name>
</gene>
<evidence type="ECO:0000313" key="1">
    <source>
        <dbReference type="EMBL" id="KAK5637706.1"/>
    </source>
</evidence>
<name>A0AAN7V1P7_9PEZI</name>
<dbReference type="AlphaFoldDB" id="A0AAN7V1P7"/>
<dbReference type="Proteomes" id="UP001305414">
    <property type="component" value="Unassembled WGS sequence"/>
</dbReference>
<keyword evidence="2" id="KW-1185">Reference proteome</keyword>